<dbReference type="HOGENOM" id="CLU_3148385_0_0_6"/>
<dbReference type="AlphaFoldDB" id="N8W6P7"/>
<organism evidence="1 2">
    <name type="scientific">Acinetobacter vivianii</name>
    <dbReference type="NCBI Taxonomy" id="1776742"/>
    <lineage>
        <taxon>Bacteria</taxon>
        <taxon>Pseudomonadati</taxon>
        <taxon>Pseudomonadota</taxon>
        <taxon>Gammaproteobacteria</taxon>
        <taxon>Moraxellales</taxon>
        <taxon>Moraxellaceae</taxon>
        <taxon>Acinetobacter</taxon>
    </lineage>
</organism>
<proteinExistence type="predicted"/>
<protein>
    <submittedName>
        <fullName evidence="1">Uncharacterized protein</fullName>
    </submittedName>
</protein>
<evidence type="ECO:0000313" key="1">
    <source>
        <dbReference type="EMBL" id="ENU92533.1"/>
    </source>
</evidence>
<gene>
    <name evidence="1" type="ORF">F971_01516</name>
</gene>
<name>N8W6P7_9GAMM</name>
<evidence type="ECO:0000313" key="2">
    <source>
        <dbReference type="Proteomes" id="UP000013049"/>
    </source>
</evidence>
<comment type="caution">
    <text evidence="1">The sequence shown here is derived from an EMBL/GenBank/DDBJ whole genome shotgun (WGS) entry which is preliminary data.</text>
</comment>
<dbReference type="Proteomes" id="UP000013049">
    <property type="component" value="Unassembled WGS sequence"/>
</dbReference>
<dbReference type="EMBL" id="APPC01000016">
    <property type="protein sequence ID" value="ENU92533.1"/>
    <property type="molecule type" value="Genomic_DNA"/>
</dbReference>
<reference evidence="1 2" key="1">
    <citation type="submission" date="2013-02" db="EMBL/GenBank/DDBJ databases">
        <title>The Genome Sequence of Acinetobacter sp. NIPH 758.</title>
        <authorList>
            <consortium name="The Broad Institute Genome Sequencing Platform"/>
            <consortium name="The Broad Institute Genome Sequencing Center for Infectious Disease"/>
            <person name="Cerqueira G."/>
            <person name="Feldgarden M."/>
            <person name="Courvalin P."/>
            <person name="Perichon B."/>
            <person name="Grillot-Courvalin C."/>
            <person name="Clermont D."/>
            <person name="Rocha E."/>
            <person name="Yoon E.-J."/>
            <person name="Nemec A."/>
            <person name="Walker B."/>
            <person name="Young S.K."/>
            <person name="Zeng Q."/>
            <person name="Gargeya S."/>
            <person name="Fitzgerald M."/>
            <person name="Haas B."/>
            <person name="Abouelleil A."/>
            <person name="Alvarado L."/>
            <person name="Arachchi H.M."/>
            <person name="Berlin A.M."/>
            <person name="Chapman S.B."/>
            <person name="Dewar J."/>
            <person name="Goldberg J."/>
            <person name="Griggs A."/>
            <person name="Gujja S."/>
            <person name="Hansen M."/>
            <person name="Howarth C."/>
            <person name="Imamovic A."/>
            <person name="Larimer J."/>
            <person name="McCowan C."/>
            <person name="Murphy C."/>
            <person name="Neiman D."/>
            <person name="Pearson M."/>
            <person name="Priest M."/>
            <person name="Roberts A."/>
            <person name="Saif S."/>
            <person name="Shea T."/>
            <person name="Sisk P."/>
            <person name="Sykes S."/>
            <person name="Wortman J."/>
            <person name="Nusbaum C."/>
            <person name="Birren B."/>
        </authorList>
    </citation>
    <scope>NUCLEOTIDE SEQUENCE [LARGE SCALE GENOMIC DNA]</scope>
    <source>
        <strain evidence="1 2">NIPH 758</strain>
    </source>
</reference>
<sequence>MEIPHETDTLYVSVKNLLHDDSTFNMLYSWLEPAFQEPEPKLGSEQGK</sequence>
<accession>N8W6P7</accession>